<dbReference type="PATRIC" id="fig|1227455.4.peg.1480"/>
<dbReference type="SUPFAM" id="SSF160113">
    <property type="entry name" value="YegP-like"/>
    <property type="match status" value="1"/>
</dbReference>
<dbReference type="NCBIfam" id="TIGR04354">
    <property type="entry name" value="amphi-Trp"/>
    <property type="match status" value="1"/>
</dbReference>
<name>M0MI53_9EURY</name>
<feature type="domain" description="DUF1508" evidence="2">
    <location>
        <begin position="120"/>
        <end position="166"/>
    </location>
</feature>
<dbReference type="InterPro" id="IPR027598">
    <property type="entry name" value="Amphi-Trp_dom"/>
</dbReference>
<dbReference type="InterPro" id="IPR010879">
    <property type="entry name" value="DUF1508"/>
</dbReference>
<evidence type="ECO:0000313" key="5">
    <source>
        <dbReference type="Proteomes" id="UP000011669"/>
    </source>
</evidence>
<keyword evidence="5" id="KW-1185">Reference proteome</keyword>
<dbReference type="Pfam" id="PF20068">
    <property type="entry name" value="Amphi-Trp"/>
    <property type="match status" value="1"/>
</dbReference>
<sequence length="169" mass="18765">MAEETLFETERTRDRAEIAAIFRSLADQFDGGTVTLADNGRSVTVRPPDQSTIEIELERERTDEGSDVEFEVEIEWSEPASEESVVQHEGDSAGETADAPPVTGEETAAESLARFEVFRDRADEWRWRLVHRNGNVIADGGEGYASKQNALKGLRSVRRNAPGARIDTE</sequence>
<dbReference type="Proteomes" id="UP000011669">
    <property type="component" value="Unassembled WGS sequence"/>
</dbReference>
<feature type="domain" description="Amphi-Trp" evidence="3">
    <location>
        <begin position="1"/>
        <end position="84"/>
    </location>
</feature>
<gene>
    <name evidence="4" type="ORF">C449_07255</name>
</gene>
<evidence type="ECO:0000256" key="1">
    <source>
        <dbReference type="SAM" id="MobiDB-lite"/>
    </source>
</evidence>
<dbReference type="Pfam" id="PF07411">
    <property type="entry name" value="DUF1508"/>
    <property type="match status" value="1"/>
</dbReference>
<accession>M0MI53</accession>
<evidence type="ECO:0000259" key="3">
    <source>
        <dbReference type="Pfam" id="PF20068"/>
    </source>
</evidence>
<feature type="region of interest" description="Disordered" evidence="1">
    <location>
        <begin position="75"/>
        <end position="107"/>
    </location>
</feature>
<evidence type="ECO:0000313" key="4">
    <source>
        <dbReference type="EMBL" id="EMA45402.1"/>
    </source>
</evidence>
<comment type="caution">
    <text evidence="4">The sequence shown here is derived from an EMBL/GenBank/DDBJ whole genome shotgun (WGS) entry which is preliminary data.</text>
</comment>
<proteinExistence type="predicted"/>
<dbReference type="EMBL" id="AOMD01000018">
    <property type="protein sequence ID" value="EMA45402.1"/>
    <property type="molecule type" value="Genomic_DNA"/>
</dbReference>
<reference evidence="4 5" key="1">
    <citation type="journal article" date="2014" name="PLoS Genet.">
        <title>Phylogenetically driven sequencing of extremely halophilic archaea reveals strategies for static and dynamic osmo-response.</title>
        <authorList>
            <person name="Becker E.A."/>
            <person name="Seitzer P.M."/>
            <person name="Tritt A."/>
            <person name="Larsen D."/>
            <person name="Krusor M."/>
            <person name="Yao A.I."/>
            <person name="Wu D."/>
            <person name="Madern D."/>
            <person name="Eisen J.A."/>
            <person name="Darling A.E."/>
            <person name="Facciotti M.T."/>
        </authorList>
    </citation>
    <scope>NUCLEOTIDE SEQUENCE [LARGE SCALE GENOMIC DNA]</scope>
    <source>
        <strain evidence="4 5">DSM 5350</strain>
    </source>
</reference>
<dbReference type="RefSeq" id="WP_006077307.1">
    <property type="nucleotide sequence ID" value="NZ_AOMD01000018.1"/>
</dbReference>
<dbReference type="OrthoDB" id="108721at2157"/>
<dbReference type="AlphaFoldDB" id="M0MI53"/>
<protein>
    <submittedName>
        <fullName evidence="4">Uncharacterized protein</fullName>
    </submittedName>
</protein>
<dbReference type="NCBIfam" id="NF041908">
    <property type="entry name" value="HVO_2922"/>
    <property type="match status" value="1"/>
</dbReference>
<evidence type="ECO:0000259" key="2">
    <source>
        <dbReference type="Pfam" id="PF07411"/>
    </source>
</evidence>
<dbReference type="Gene3D" id="2.30.29.80">
    <property type="match status" value="1"/>
</dbReference>
<dbReference type="STRING" id="1227455.C449_07255"/>
<dbReference type="InterPro" id="IPR036913">
    <property type="entry name" value="YegP-like_sf"/>
</dbReference>
<organism evidence="4 5">
    <name type="scientific">Halococcus saccharolyticus DSM 5350</name>
    <dbReference type="NCBI Taxonomy" id="1227455"/>
    <lineage>
        <taxon>Archaea</taxon>
        <taxon>Methanobacteriati</taxon>
        <taxon>Methanobacteriota</taxon>
        <taxon>Stenosarchaea group</taxon>
        <taxon>Halobacteria</taxon>
        <taxon>Halobacteriales</taxon>
        <taxon>Halococcaceae</taxon>
        <taxon>Halococcus</taxon>
    </lineage>
</organism>
<dbReference type="InParanoid" id="M0MI53"/>